<organism evidence="2">
    <name type="scientific">Cacopsylla melanoneura</name>
    <dbReference type="NCBI Taxonomy" id="428564"/>
    <lineage>
        <taxon>Eukaryota</taxon>
        <taxon>Metazoa</taxon>
        <taxon>Ecdysozoa</taxon>
        <taxon>Arthropoda</taxon>
        <taxon>Hexapoda</taxon>
        <taxon>Insecta</taxon>
        <taxon>Pterygota</taxon>
        <taxon>Neoptera</taxon>
        <taxon>Paraneoptera</taxon>
        <taxon>Hemiptera</taxon>
        <taxon>Sternorrhyncha</taxon>
        <taxon>Psylloidea</taxon>
        <taxon>Psyllidae</taxon>
        <taxon>Psyllinae</taxon>
        <taxon>Cacopsylla</taxon>
    </lineage>
</organism>
<accession>A0A8D8Q5A4</accession>
<dbReference type="EMBL" id="HBUF01059859">
    <property type="protein sequence ID" value="CAG6625418.1"/>
    <property type="molecule type" value="Transcribed_RNA"/>
</dbReference>
<evidence type="ECO:0000256" key="1">
    <source>
        <dbReference type="SAM" id="MobiDB-lite"/>
    </source>
</evidence>
<feature type="compositionally biased region" description="Polar residues" evidence="1">
    <location>
        <begin position="26"/>
        <end position="35"/>
    </location>
</feature>
<evidence type="ECO:0000313" key="2">
    <source>
        <dbReference type="EMBL" id="CAG6625418.1"/>
    </source>
</evidence>
<feature type="region of interest" description="Disordered" evidence="1">
    <location>
        <begin position="1"/>
        <end position="35"/>
    </location>
</feature>
<reference evidence="2" key="1">
    <citation type="submission" date="2021-05" db="EMBL/GenBank/DDBJ databases">
        <authorList>
            <person name="Alioto T."/>
            <person name="Alioto T."/>
            <person name="Gomez Garrido J."/>
        </authorList>
    </citation>
    <scope>NUCLEOTIDE SEQUENCE</scope>
</reference>
<name>A0A8D8Q5A4_9HEMI</name>
<sequence length="127" mass="13383">MTNGNGGQPEISSSSSSSPFHPAGTTLGNPSCQTGPLSLGHSYRVGMNVIPSQSTRLSNVPAFVPYMAIPPVQNNMTSSQVPILSFNATPLNNLGPSMDFSPHHGVPYNVMGSNPNGTNFYLLPTMY</sequence>
<protein>
    <submittedName>
        <fullName evidence="2">Uncharacterized protein</fullName>
    </submittedName>
</protein>
<proteinExistence type="predicted"/>
<dbReference type="EMBL" id="HBUF01059860">
    <property type="protein sequence ID" value="CAG6625419.1"/>
    <property type="molecule type" value="Transcribed_RNA"/>
</dbReference>
<dbReference type="AlphaFoldDB" id="A0A8D8Q5A4"/>